<proteinExistence type="predicted"/>
<dbReference type="EMBL" id="JAWRCO010000001">
    <property type="protein sequence ID" value="MDW6002542.1"/>
    <property type="molecule type" value="Genomic_DNA"/>
</dbReference>
<keyword evidence="6" id="KW-1185">Reference proteome</keyword>
<feature type="region of interest" description="Disordered" evidence="1">
    <location>
        <begin position="27"/>
        <end position="57"/>
    </location>
</feature>
<evidence type="ECO:0000313" key="3">
    <source>
        <dbReference type="EMBL" id="MDW6002542.1"/>
    </source>
</evidence>
<keyword evidence="2" id="KW-0812">Transmembrane</keyword>
<evidence type="ECO:0000256" key="1">
    <source>
        <dbReference type="SAM" id="MobiDB-lite"/>
    </source>
</evidence>
<keyword evidence="2" id="KW-1133">Transmembrane helix</keyword>
<dbReference type="AlphaFoldDB" id="A0A1Y6IW72"/>
<dbReference type="Pfam" id="PF16937">
    <property type="entry name" value="T3SS_HrpK1"/>
    <property type="match status" value="1"/>
</dbReference>
<keyword evidence="2" id="KW-0472">Membrane</keyword>
<dbReference type="InterPro" id="IPR031613">
    <property type="entry name" value="HrpK"/>
</dbReference>
<organism evidence="4 5">
    <name type="scientific">Vibrio mangrovi</name>
    <dbReference type="NCBI Taxonomy" id="474394"/>
    <lineage>
        <taxon>Bacteria</taxon>
        <taxon>Pseudomonadati</taxon>
        <taxon>Pseudomonadota</taxon>
        <taxon>Gammaproteobacteria</taxon>
        <taxon>Vibrionales</taxon>
        <taxon>Vibrionaceae</taxon>
        <taxon>Vibrio</taxon>
    </lineage>
</organism>
<dbReference type="OrthoDB" id="9035138at2"/>
<gene>
    <name evidence="3" type="ORF">SBX37_06655</name>
    <name evidence="4" type="ORF">VIM7927_03236</name>
</gene>
<dbReference type="Proteomes" id="UP001283366">
    <property type="component" value="Unassembled WGS sequence"/>
</dbReference>
<evidence type="ECO:0000313" key="6">
    <source>
        <dbReference type="Proteomes" id="UP001283366"/>
    </source>
</evidence>
<evidence type="ECO:0000313" key="4">
    <source>
        <dbReference type="EMBL" id="SMS01925.1"/>
    </source>
</evidence>
<sequence>MRVDSNVHMPITLSDESTKVLQNALSPPAQQKGQGISFGTASDSAKTMGSNGGFPEPGIQWNSRGFASFFKRVGQIQQENAKNLDRIIENAMKEVEKTTSSVQFSVTMEPYNAAKDPEVLAAIDNSKYSSPKELHKWDKMVSHLPPGQREGAAKELNRAYAAARLARDGGAAGERAMAFINANPAIRTAADTAEGGKYSKADGKITSKDLKVFANKLEDRAKEAGEMMDEYHEKHPQADEQSLSMARSAALMFANDPIIRSGSAAKAYGAAGQQDTKYLNKSDLQALSDPANNPGLPPQLIEASRLWGNPGMFNILDDLGLRGKDVARHGGDQLADFHDFRSFIENLAPTSGEEFADFMSYAAMSNATAKIDTSKLDGDVFKHPEQYTGAAKAGVLMRLQRMNEYVIAGRDIRDTEGTEKELQAKIEQLQDDPDVQKFLEEKSKENKKAIINSSSDLSRSVTRHMHDEVLTGNALKKSLQSHDGKPLSAEQATQALAGFHDEVQLYQDLTGSHLEVADIVSDRPDLERKLRQVSGEVSSGDLLTELANKKGTSAEDALNGYWTSVAFMDDALAKTSDGGLGIPGGNVLKKALKKAGIDSQQLNAINDSTLKALMSSKDNVMSKQFQQLETGSGNLLLDKLKDTAIKKGAKWIAKKGAKFATKMAASIAGRAVAAAAGQAAGAAISSTLSAAGGPIGAIAGAAVAVGFGIADLVGFFKGKAKKRRERRDFDHTVTQTLNQFGITRPK</sequence>
<feature type="transmembrane region" description="Helical" evidence="2">
    <location>
        <begin position="695"/>
        <end position="716"/>
    </location>
</feature>
<reference evidence="3 6" key="2">
    <citation type="submission" date="2023-11" db="EMBL/GenBank/DDBJ databases">
        <title>Plant-associative lifestyle of Vibrio porteresiae and its evolutionary dynamics.</title>
        <authorList>
            <person name="Rameshkumar N."/>
            <person name="Kirti K."/>
        </authorList>
    </citation>
    <scope>NUCLEOTIDE SEQUENCE [LARGE SCALE GENOMIC DNA]</scope>
    <source>
        <strain evidence="3 6">MSSRF38</strain>
    </source>
</reference>
<evidence type="ECO:0000256" key="2">
    <source>
        <dbReference type="SAM" id="Phobius"/>
    </source>
</evidence>
<dbReference type="RefSeq" id="WP_143693255.1">
    <property type="nucleotide sequence ID" value="NZ_AP024883.1"/>
</dbReference>
<name>A0A1Y6IW72_9VIBR</name>
<dbReference type="Proteomes" id="UP000196125">
    <property type="component" value="Unassembled WGS sequence"/>
</dbReference>
<feature type="compositionally biased region" description="Polar residues" evidence="1">
    <location>
        <begin position="27"/>
        <end position="49"/>
    </location>
</feature>
<protein>
    <submittedName>
        <fullName evidence="3">Type III effector HrpK domain-containing protein</fullName>
    </submittedName>
</protein>
<reference evidence="4 5" key="1">
    <citation type="submission" date="2017-05" db="EMBL/GenBank/DDBJ databases">
        <authorList>
            <person name="Song R."/>
            <person name="Chenine A.L."/>
            <person name="Ruprecht R.M."/>
        </authorList>
    </citation>
    <scope>NUCLEOTIDE SEQUENCE [LARGE SCALE GENOMIC DNA]</scope>
    <source>
        <strain evidence="4 5">CECT 7927</strain>
    </source>
</reference>
<accession>A0A1Y6IW72</accession>
<evidence type="ECO:0000313" key="5">
    <source>
        <dbReference type="Proteomes" id="UP000196125"/>
    </source>
</evidence>
<dbReference type="EMBL" id="FXXI01000007">
    <property type="protein sequence ID" value="SMS01925.1"/>
    <property type="molecule type" value="Genomic_DNA"/>
</dbReference>